<name>A0ABV9KXU4_9BACT</name>
<gene>
    <name evidence="2" type="ORF">ACFO6W_15320</name>
</gene>
<organism evidence="2 3">
    <name type="scientific">Dysgonomonas termitidis</name>
    <dbReference type="NCBI Taxonomy" id="1516126"/>
    <lineage>
        <taxon>Bacteria</taxon>
        <taxon>Pseudomonadati</taxon>
        <taxon>Bacteroidota</taxon>
        <taxon>Bacteroidia</taxon>
        <taxon>Bacteroidales</taxon>
        <taxon>Dysgonomonadaceae</taxon>
        <taxon>Dysgonomonas</taxon>
    </lineage>
</organism>
<dbReference type="RefSeq" id="WP_379997940.1">
    <property type="nucleotide sequence ID" value="NZ_JBHSGN010000090.1"/>
</dbReference>
<reference evidence="3" key="1">
    <citation type="journal article" date="2019" name="Int. J. Syst. Evol. Microbiol.">
        <title>The Global Catalogue of Microorganisms (GCM) 10K type strain sequencing project: providing services to taxonomists for standard genome sequencing and annotation.</title>
        <authorList>
            <consortium name="The Broad Institute Genomics Platform"/>
            <consortium name="The Broad Institute Genome Sequencing Center for Infectious Disease"/>
            <person name="Wu L."/>
            <person name="Ma J."/>
        </authorList>
    </citation>
    <scope>NUCLEOTIDE SEQUENCE [LARGE SCALE GENOMIC DNA]</scope>
    <source>
        <strain evidence="3">CCUG 66188</strain>
    </source>
</reference>
<dbReference type="InterPro" id="IPR017853">
    <property type="entry name" value="GH"/>
</dbReference>
<dbReference type="Proteomes" id="UP001596023">
    <property type="component" value="Unassembled WGS sequence"/>
</dbReference>
<dbReference type="PANTHER" id="PTHR43576:SF3">
    <property type="entry name" value="ALPHA-L-ARABINOFURANOSIDASE C"/>
    <property type="match status" value="1"/>
</dbReference>
<dbReference type="EMBL" id="JBHSGN010000090">
    <property type="protein sequence ID" value="MFC4675070.1"/>
    <property type="molecule type" value="Genomic_DNA"/>
</dbReference>
<dbReference type="Pfam" id="PF22848">
    <property type="entry name" value="ASD1_dom"/>
    <property type="match status" value="1"/>
</dbReference>
<protein>
    <recommendedName>
        <fullName evidence="1">Alpha-L-arabinofuranosidase 1 catalytic domain-containing protein</fullName>
    </recommendedName>
</protein>
<dbReference type="InterPro" id="IPR055235">
    <property type="entry name" value="ASD1_cat"/>
</dbReference>
<proteinExistence type="predicted"/>
<dbReference type="PANTHER" id="PTHR43576">
    <property type="entry name" value="ALPHA-L-ARABINOFURANOSIDASE C-RELATED"/>
    <property type="match status" value="1"/>
</dbReference>
<comment type="caution">
    <text evidence="2">The sequence shown here is derived from an EMBL/GenBank/DDBJ whole genome shotgun (WGS) entry which is preliminary data.</text>
</comment>
<evidence type="ECO:0000313" key="3">
    <source>
        <dbReference type="Proteomes" id="UP001596023"/>
    </source>
</evidence>
<dbReference type="PROSITE" id="PS51257">
    <property type="entry name" value="PROKAR_LIPOPROTEIN"/>
    <property type="match status" value="1"/>
</dbReference>
<keyword evidence="3" id="KW-1185">Reference proteome</keyword>
<feature type="domain" description="Alpha-L-arabinofuranosidase 1 catalytic" evidence="1">
    <location>
        <begin position="70"/>
        <end position="252"/>
    </location>
</feature>
<evidence type="ECO:0000313" key="2">
    <source>
        <dbReference type="EMBL" id="MFC4675070.1"/>
    </source>
</evidence>
<sequence>MEGRYNLLWMLIIIWGLSSCNREPAGIVTLNIYPDSIINDVSNHPIGINLNYFMDGGRFPNAKQSVTKVLQDMNVKYLRYPGGEKSDLYMFASSPYEKSQPTVCRRIGLEDYPGMFSKEGKLLFDPLDFDEFMQICDSLGAEPIIVVAADRYLMPKEKGKRPAKRDKLIKHAAEWVRYANIKKKYGVRYWMIGNESWNKNNTNSTADIYAQDVIDFSKAMKAVDSSILVIPNGDNEEFFRTVITKAGDYIDRLCVSNYGVFFFDNGYQSYGDSAKCLIWPAQTALNAMNRYATKEQLSRWKMIVAEYGTIDWSNLWKGSNDMGHAIVSFDMTGQLLMEPQIEFSCFWNTRWIENETNLRDHDALDKDGNLTPTGTALKIWGNFLGKQMVKSESCDSILTYSSIDKERNLLYVYVINKRGSLSRLKLEIPNHKIESLSQAWEYFGKTPEDLNPVWQRKDDTDKLIGLKGYSITVLEYKLDFN</sequence>
<dbReference type="SUPFAM" id="SSF51445">
    <property type="entry name" value="(Trans)glycosidases"/>
    <property type="match status" value="1"/>
</dbReference>
<accession>A0ABV9KXU4</accession>
<dbReference type="Gene3D" id="3.20.20.80">
    <property type="entry name" value="Glycosidases"/>
    <property type="match status" value="1"/>
</dbReference>
<evidence type="ECO:0000259" key="1">
    <source>
        <dbReference type="Pfam" id="PF22848"/>
    </source>
</evidence>